<evidence type="ECO:0000313" key="2">
    <source>
        <dbReference type="EMBL" id="GJM63982.1"/>
    </source>
</evidence>
<comment type="caution">
    <text evidence="2">The sequence shown here is derived from an EMBL/GenBank/DDBJ whole genome shotgun (WGS) entry which is preliminary data.</text>
</comment>
<dbReference type="EMBL" id="BQKE01000003">
    <property type="protein sequence ID" value="GJM63982.1"/>
    <property type="molecule type" value="Genomic_DNA"/>
</dbReference>
<evidence type="ECO:0000256" key="1">
    <source>
        <dbReference type="SAM" id="SignalP"/>
    </source>
</evidence>
<dbReference type="Proteomes" id="UP001310022">
    <property type="component" value="Unassembled WGS sequence"/>
</dbReference>
<dbReference type="InterPro" id="IPR011250">
    <property type="entry name" value="OMP/PagP_B-barrel"/>
</dbReference>
<protein>
    <recommendedName>
        <fullName evidence="4">Outer membrane protein beta-barrel domain-containing protein</fullName>
    </recommendedName>
</protein>
<dbReference type="AlphaFoldDB" id="A0AAN4W2M9"/>
<dbReference type="RefSeq" id="WP_338239069.1">
    <property type="nucleotide sequence ID" value="NZ_BQKE01000003.1"/>
</dbReference>
<organism evidence="2 3">
    <name type="scientific">Persicobacter diffluens</name>
    <dbReference type="NCBI Taxonomy" id="981"/>
    <lineage>
        <taxon>Bacteria</taxon>
        <taxon>Pseudomonadati</taxon>
        <taxon>Bacteroidota</taxon>
        <taxon>Cytophagia</taxon>
        <taxon>Cytophagales</taxon>
        <taxon>Persicobacteraceae</taxon>
        <taxon>Persicobacter</taxon>
    </lineage>
</organism>
<sequence>MKRLKIFLGLTALMFLAGQQVQAQFYDKGMFTLGYNMGLTTGSANNFIGEGSFRNFSVEGAGFVKGGFAIGARIGYDNFFEDYGRGTWSNGEGSDITANKYNYLNTMNLQATFSYYFNRGGVIQPYVGMGIGTAFVEKRTEYGMMYDGASTSNSWNFSMTPEAGVYIPFGVESDWGATLRVQYNHIFFNDVDVNGINYLNFGVGITHRF</sequence>
<name>A0AAN4W2M9_9BACT</name>
<evidence type="ECO:0000313" key="3">
    <source>
        <dbReference type="Proteomes" id="UP001310022"/>
    </source>
</evidence>
<feature type="chain" id="PRO_5042860096" description="Outer membrane protein beta-barrel domain-containing protein" evidence="1">
    <location>
        <begin position="24"/>
        <end position="209"/>
    </location>
</feature>
<dbReference type="SUPFAM" id="SSF56925">
    <property type="entry name" value="OMPA-like"/>
    <property type="match status" value="1"/>
</dbReference>
<evidence type="ECO:0008006" key="4">
    <source>
        <dbReference type="Google" id="ProtNLM"/>
    </source>
</evidence>
<dbReference type="Gene3D" id="2.40.160.20">
    <property type="match status" value="1"/>
</dbReference>
<proteinExistence type="predicted"/>
<keyword evidence="1" id="KW-0732">Signal</keyword>
<feature type="signal peptide" evidence="1">
    <location>
        <begin position="1"/>
        <end position="23"/>
    </location>
</feature>
<reference evidence="2 3" key="1">
    <citation type="submission" date="2021-12" db="EMBL/GenBank/DDBJ databases">
        <title>Genome sequencing of bacteria with rrn-lacking chromosome and rrn-plasmid.</title>
        <authorList>
            <person name="Anda M."/>
            <person name="Iwasaki W."/>
        </authorList>
    </citation>
    <scope>NUCLEOTIDE SEQUENCE [LARGE SCALE GENOMIC DNA]</scope>
    <source>
        <strain evidence="2 3">NBRC 15940</strain>
    </source>
</reference>
<accession>A0AAN4W2M9</accession>
<gene>
    <name evidence="2" type="ORF">PEDI_45340</name>
</gene>
<keyword evidence="3" id="KW-1185">Reference proteome</keyword>